<feature type="transmembrane region" description="Helical" evidence="1">
    <location>
        <begin position="32"/>
        <end position="51"/>
    </location>
</feature>
<dbReference type="AlphaFoldDB" id="A0A7X2C5V4"/>
<feature type="transmembrane region" description="Helical" evidence="1">
    <location>
        <begin position="7"/>
        <end position="26"/>
    </location>
</feature>
<gene>
    <name evidence="2" type="ORF">GHO39_22890</name>
</gene>
<proteinExistence type="predicted"/>
<evidence type="ECO:0000313" key="3">
    <source>
        <dbReference type="Proteomes" id="UP000489190"/>
    </source>
</evidence>
<comment type="caution">
    <text evidence="2">The sequence shown here is derived from an EMBL/GenBank/DDBJ whole genome shotgun (WGS) entry which is preliminary data.</text>
</comment>
<dbReference type="RefSeq" id="WP_153330494.1">
    <property type="nucleotide sequence ID" value="NZ_WIWI01000080.1"/>
</dbReference>
<keyword evidence="1" id="KW-1133">Transmembrane helix</keyword>
<organism evidence="2 3">
    <name type="scientific">Pseudomonas helleri</name>
    <dbReference type="NCBI Taxonomy" id="1608996"/>
    <lineage>
        <taxon>Bacteria</taxon>
        <taxon>Pseudomonadati</taxon>
        <taxon>Pseudomonadota</taxon>
        <taxon>Gammaproteobacteria</taxon>
        <taxon>Pseudomonadales</taxon>
        <taxon>Pseudomonadaceae</taxon>
        <taxon>Pseudomonas</taxon>
    </lineage>
</organism>
<dbReference type="EMBL" id="WIWI01000080">
    <property type="protein sequence ID" value="MQT91955.1"/>
    <property type="molecule type" value="Genomic_DNA"/>
</dbReference>
<protein>
    <submittedName>
        <fullName evidence="2">Uncharacterized protein</fullName>
    </submittedName>
</protein>
<evidence type="ECO:0000256" key="1">
    <source>
        <dbReference type="SAM" id="Phobius"/>
    </source>
</evidence>
<evidence type="ECO:0000313" key="2">
    <source>
        <dbReference type="EMBL" id="MQT91955.1"/>
    </source>
</evidence>
<keyword evidence="1" id="KW-0812">Transmembrane</keyword>
<sequence>MSVFSKFFIGAFLVVLVLYGFVVSTMGYVGVYVHYIGLPLMLTLLLLAFITRPGLFSRRQRIERTLEDEDYDYDFFDFVRDCWRVIFYILKAPFKIAAYVRADYKKEYGAQKHHDEHKNK</sequence>
<dbReference type="Proteomes" id="UP000489190">
    <property type="component" value="Unassembled WGS sequence"/>
</dbReference>
<accession>A0A7X2C5V4</accession>
<reference evidence="2 3" key="1">
    <citation type="submission" date="2019-10" db="EMBL/GenBank/DDBJ databases">
        <title>Evaluation of single-gene subtyping targets for Pseudomonas.</title>
        <authorList>
            <person name="Reichler S.J."/>
            <person name="Orsi R.H."/>
            <person name="Wiedmann M."/>
            <person name="Martin N.H."/>
            <person name="Murphy S.I."/>
        </authorList>
    </citation>
    <scope>NUCLEOTIDE SEQUENCE [LARGE SCALE GENOMIC DNA]</scope>
    <source>
        <strain evidence="2 3">FSL R10-3254</strain>
    </source>
</reference>
<name>A0A7X2C5V4_9PSED</name>
<keyword evidence="1" id="KW-0472">Membrane</keyword>